<dbReference type="PROSITE" id="PS51782">
    <property type="entry name" value="LYSM"/>
    <property type="match status" value="4"/>
</dbReference>
<comment type="caution">
    <text evidence="2">The sequence shown here is derived from an EMBL/GenBank/DDBJ whole genome shotgun (WGS) entry which is preliminary data.</text>
</comment>
<feature type="domain" description="LysM" evidence="1">
    <location>
        <begin position="6"/>
        <end position="50"/>
    </location>
</feature>
<name>A0A5D8QER0_9THEO</name>
<reference evidence="2 3" key="1">
    <citation type="submission" date="2019-08" db="EMBL/GenBank/DDBJ databases">
        <title>Calorimonas adulescens gen. nov., sp. nov., an anaerobic thermophilic bacterium from Sakhalin hot spring.</title>
        <authorList>
            <person name="Khomyakova M.A."/>
            <person name="Merkel A.Y."/>
            <person name="Novikov A."/>
            <person name="Bonch-Osmolovskaya E.A."/>
            <person name="Slobodkin A.I."/>
        </authorList>
    </citation>
    <scope>NUCLEOTIDE SEQUENCE [LARGE SCALE GENOMIC DNA]</scope>
    <source>
        <strain evidence="2 3">A05MB</strain>
    </source>
</reference>
<dbReference type="PANTHER" id="PTHR33734:SF22">
    <property type="entry name" value="MEMBRANE-BOUND LYTIC MUREIN TRANSGLYCOSYLASE D"/>
    <property type="match status" value="1"/>
</dbReference>
<gene>
    <name evidence="2" type="ORF">FWJ32_02525</name>
</gene>
<sequence length="275" mass="30792">MITRRITYIVRPGDTLFSISRMFNASVDDIVRENNIINPALIYPGMQLVIPLRGVLYTVRPGDTVYDIAMRFGVPYEAIIYANNLVYPYVIYPNTTIFIPGGRESGTDGIPPRPSTQYPFPPYYGYPYPPCYGYPMPCPPFGGYPFPQQPAPIPTPTPPSVPTMPEPGEYFTYTVKPGDTLYELAMLFCTTVDAIARANNIKDPNKIDVGQRLRIPVSEGRLRYYTVRPGDSLYEIAKRYNTTIESIAKANDIADPAKIYPGQRLVIIVGCKPDP</sequence>
<feature type="domain" description="LysM" evidence="1">
    <location>
        <begin position="55"/>
        <end position="99"/>
    </location>
</feature>
<feature type="domain" description="LysM" evidence="1">
    <location>
        <begin position="171"/>
        <end position="215"/>
    </location>
</feature>
<dbReference type="RefSeq" id="WP_149544401.1">
    <property type="nucleotide sequence ID" value="NZ_VTPS01000002.1"/>
</dbReference>
<dbReference type="InterPro" id="IPR036779">
    <property type="entry name" value="LysM_dom_sf"/>
</dbReference>
<dbReference type="Gene3D" id="3.10.350.10">
    <property type="entry name" value="LysM domain"/>
    <property type="match status" value="4"/>
</dbReference>
<proteinExistence type="predicted"/>
<dbReference type="SUPFAM" id="SSF54106">
    <property type="entry name" value="LysM domain"/>
    <property type="match status" value="4"/>
</dbReference>
<feature type="domain" description="LysM" evidence="1">
    <location>
        <begin position="223"/>
        <end position="267"/>
    </location>
</feature>
<evidence type="ECO:0000313" key="2">
    <source>
        <dbReference type="EMBL" id="TZE83210.1"/>
    </source>
</evidence>
<dbReference type="AlphaFoldDB" id="A0A5D8QER0"/>
<dbReference type="SMART" id="SM00257">
    <property type="entry name" value="LysM"/>
    <property type="match status" value="4"/>
</dbReference>
<dbReference type="Proteomes" id="UP000322976">
    <property type="component" value="Unassembled WGS sequence"/>
</dbReference>
<evidence type="ECO:0000313" key="3">
    <source>
        <dbReference type="Proteomes" id="UP000322976"/>
    </source>
</evidence>
<organism evidence="2 3">
    <name type="scientific">Calorimonas adulescens</name>
    <dbReference type="NCBI Taxonomy" id="2606906"/>
    <lineage>
        <taxon>Bacteria</taxon>
        <taxon>Bacillati</taxon>
        <taxon>Bacillota</taxon>
        <taxon>Clostridia</taxon>
        <taxon>Thermoanaerobacterales</taxon>
        <taxon>Thermoanaerobacteraceae</taxon>
        <taxon>Calorimonas</taxon>
    </lineage>
</organism>
<dbReference type="CDD" id="cd00118">
    <property type="entry name" value="LysM"/>
    <property type="match status" value="4"/>
</dbReference>
<dbReference type="EMBL" id="VTPS01000002">
    <property type="protein sequence ID" value="TZE83210.1"/>
    <property type="molecule type" value="Genomic_DNA"/>
</dbReference>
<dbReference type="InterPro" id="IPR018392">
    <property type="entry name" value="LysM"/>
</dbReference>
<accession>A0A5D8QER0</accession>
<keyword evidence="3" id="KW-1185">Reference proteome</keyword>
<protein>
    <submittedName>
        <fullName evidence="2">LysM peptidoglycan-binding domain-containing protein</fullName>
    </submittedName>
</protein>
<dbReference type="PANTHER" id="PTHR33734">
    <property type="entry name" value="LYSM DOMAIN-CONTAINING GPI-ANCHORED PROTEIN 2"/>
    <property type="match status" value="1"/>
</dbReference>
<dbReference type="Pfam" id="PF01476">
    <property type="entry name" value="LysM"/>
    <property type="match status" value="4"/>
</dbReference>
<evidence type="ECO:0000259" key="1">
    <source>
        <dbReference type="PROSITE" id="PS51782"/>
    </source>
</evidence>